<proteinExistence type="inferred from homology"/>
<reference evidence="7 8" key="1">
    <citation type="submission" date="2017-01" db="EMBL/GenBank/DDBJ databases">
        <title>Draft genome sequence of Bacillus oleronius.</title>
        <authorList>
            <person name="Allam M."/>
        </authorList>
    </citation>
    <scope>NUCLEOTIDE SEQUENCE [LARGE SCALE GENOMIC DNA]</scope>
    <source>
        <strain evidence="7 8">DSM 9356</strain>
    </source>
</reference>
<keyword evidence="8" id="KW-1185">Reference proteome</keyword>
<evidence type="ECO:0000256" key="5">
    <source>
        <dbReference type="SAM" id="SignalP"/>
    </source>
</evidence>
<feature type="chain" id="PRO_5034076556" evidence="5">
    <location>
        <begin position="27"/>
        <end position="147"/>
    </location>
</feature>
<accession>A0A8E2ICC5</accession>
<dbReference type="SUPFAM" id="SSF54001">
    <property type="entry name" value="Cysteine proteinases"/>
    <property type="match status" value="1"/>
</dbReference>
<dbReference type="AlphaFoldDB" id="A0A8E2ICC5"/>
<dbReference type="InterPro" id="IPR000064">
    <property type="entry name" value="NLP_P60_dom"/>
</dbReference>
<dbReference type="InterPro" id="IPR038765">
    <property type="entry name" value="Papain-like_cys_pep_sf"/>
</dbReference>
<dbReference type="PROSITE" id="PS51935">
    <property type="entry name" value="NLPC_P60"/>
    <property type="match status" value="1"/>
</dbReference>
<gene>
    <name evidence="7" type="ORF">BWZ43_02675</name>
</gene>
<dbReference type="InterPro" id="IPR051202">
    <property type="entry name" value="Peptidase_C40"/>
</dbReference>
<comment type="caution">
    <text evidence="7">The sequence shown here is derived from an EMBL/GenBank/DDBJ whole genome shotgun (WGS) entry which is preliminary data.</text>
</comment>
<dbReference type="RefSeq" id="WP_058003126.1">
    <property type="nucleotide sequence ID" value="NZ_CP065424.1"/>
</dbReference>
<keyword evidence="5" id="KW-0732">Signal</keyword>
<dbReference type="Proteomes" id="UP000189761">
    <property type="component" value="Unassembled WGS sequence"/>
</dbReference>
<dbReference type="PANTHER" id="PTHR47053:SF1">
    <property type="entry name" value="MUREIN DD-ENDOPEPTIDASE MEPH-RELATED"/>
    <property type="match status" value="1"/>
</dbReference>
<evidence type="ECO:0000313" key="7">
    <source>
        <dbReference type="EMBL" id="OOP69900.1"/>
    </source>
</evidence>
<evidence type="ECO:0000313" key="8">
    <source>
        <dbReference type="Proteomes" id="UP000189761"/>
    </source>
</evidence>
<evidence type="ECO:0000259" key="6">
    <source>
        <dbReference type="PROSITE" id="PS51935"/>
    </source>
</evidence>
<protein>
    <submittedName>
        <fullName evidence="7">Peptidase P60</fullName>
    </submittedName>
</protein>
<comment type="similarity">
    <text evidence="1">Belongs to the peptidase C40 family.</text>
</comment>
<dbReference type="Gene3D" id="3.90.1720.10">
    <property type="entry name" value="endopeptidase domain like (from Nostoc punctiforme)"/>
    <property type="match status" value="1"/>
</dbReference>
<keyword evidence="2" id="KW-0645">Protease</keyword>
<sequence length="147" mass="16074">MKRIGSIVITIALAILLILPFQSANAAEFSPDDLIKEAKKHIGTPYKWGGVTPSGFDCSGFVYYSFNKMGITLPHSSAAIYNKGEKVSKSELKPGDLVFFNTSGSGISHVSIYIGDNQIIHSVDKGVKIDKLNSSYWKTRYVGAKRL</sequence>
<dbReference type="PANTHER" id="PTHR47053">
    <property type="entry name" value="MUREIN DD-ENDOPEPTIDASE MEPH-RELATED"/>
    <property type="match status" value="1"/>
</dbReference>
<organism evidence="7 8">
    <name type="scientific">Heyndrickxia oleronia</name>
    <dbReference type="NCBI Taxonomy" id="38875"/>
    <lineage>
        <taxon>Bacteria</taxon>
        <taxon>Bacillati</taxon>
        <taxon>Bacillota</taxon>
        <taxon>Bacilli</taxon>
        <taxon>Bacillales</taxon>
        <taxon>Bacillaceae</taxon>
        <taxon>Heyndrickxia</taxon>
    </lineage>
</organism>
<evidence type="ECO:0000256" key="2">
    <source>
        <dbReference type="ARBA" id="ARBA00022670"/>
    </source>
</evidence>
<evidence type="ECO:0000256" key="3">
    <source>
        <dbReference type="ARBA" id="ARBA00022801"/>
    </source>
</evidence>
<dbReference type="Pfam" id="PF00877">
    <property type="entry name" value="NLPC_P60"/>
    <property type="match status" value="1"/>
</dbReference>
<dbReference type="GO" id="GO:0008234">
    <property type="term" value="F:cysteine-type peptidase activity"/>
    <property type="evidence" value="ECO:0007669"/>
    <property type="project" value="UniProtKB-KW"/>
</dbReference>
<evidence type="ECO:0000256" key="4">
    <source>
        <dbReference type="ARBA" id="ARBA00022807"/>
    </source>
</evidence>
<evidence type="ECO:0000256" key="1">
    <source>
        <dbReference type="ARBA" id="ARBA00007074"/>
    </source>
</evidence>
<feature type="domain" description="NlpC/P60" evidence="6">
    <location>
        <begin position="28"/>
        <end position="147"/>
    </location>
</feature>
<dbReference type="EMBL" id="MTLA01000028">
    <property type="protein sequence ID" value="OOP69900.1"/>
    <property type="molecule type" value="Genomic_DNA"/>
</dbReference>
<keyword evidence="4" id="KW-0788">Thiol protease</keyword>
<feature type="signal peptide" evidence="5">
    <location>
        <begin position="1"/>
        <end position="26"/>
    </location>
</feature>
<keyword evidence="3" id="KW-0378">Hydrolase</keyword>
<dbReference type="GO" id="GO:0006508">
    <property type="term" value="P:proteolysis"/>
    <property type="evidence" value="ECO:0007669"/>
    <property type="project" value="UniProtKB-KW"/>
</dbReference>
<name>A0A8E2ICC5_9BACI</name>